<dbReference type="EMBL" id="JBANQN010000003">
    <property type="protein sequence ID" value="KAK6793676.1"/>
    <property type="molecule type" value="Genomic_DNA"/>
</dbReference>
<sequence length="143" mass="16704">MQFHLPFHHLCICRNTTYLPIFGIDTIINLIILLYPLFTPFSPNTLVCCLISFCKSFCISILRRYMFLTILYFLRYLLFARTVILHICFLFSFIFICNNCNACASLIILLVLHVFTVIKRCKRIVCADVFYSLSLFISYVAGE</sequence>
<keyword evidence="1" id="KW-0472">Membrane</keyword>
<organism evidence="2 3">
    <name type="scientific">Solanum bulbocastanum</name>
    <name type="common">Wild potato</name>
    <dbReference type="NCBI Taxonomy" id="147425"/>
    <lineage>
        <taxon>Eukaryota</taxon>
        <taxon>Viridiplantae</taxon>
        <taxon>Streptophyta</taxon>
        <taxon>Embryophyta</taxon>
        <taxon>Tracheophyta</taxon>
        <taxon>Spermatophyta</taxon>
        <taxon>Magnoliopsida</taxon>
        <taxon>eudicotyledons</taxon>
        <taxon>Gunneridae</taxon>
        <taxon>Pentapetalae</taxon>
        <taxon>asterids</taxon>
        <taxon>lamiids</taxon>
        <taxon>Solanales</taxon>
        <taxon>Solanaceae</taxon>
        <taxon>Solanoideae</taxon>
        <taxon>Solaneae</taxon>
        <taxon>Solanum</taxon>
    </lineage>
</organism>
<evidence type="ECO:0000256" key="1">
    <source>
        <dbReference type="SAM" id="Phobius"/>
    </source>
</evidence>
<evidence type="ECO:0000313" key="3">
    <source>
        <dbReference type="Proteomes" id="UP001371456"/>
    </source>
</evidence>
<comment type="caution">
    <text evidence="2">The sequence shown here is derived from an EMBL/GenBank/DDBJ whole genome shotgun (WGS) entry which is preliminary data.</text>
</comment>
<keyword evidence="1" id="KW-0812">Transmembrane</keyword>
<keyword evidence="1" id="KW-1133">Transmembrane helix</keyword>
<gene>
    <name evidence="2" type="ORF">RDI58_007129</name>
</gene>
<evidence type="ECO:0000313" key="2">
    <source>
        <dbReference type="EMBL" id="KAK6793676.1"/>
    </source>
</evidence>
<dbReference type="AlphaFoldDB" id="A0AAN8YIX5"/>
<name>A0AAN8YIX5_SOLBU</name>
<feature type="transmembrane region" description="Helical" evidence="1">
    <location>
        <begin position="125"/>
        <end position="142"/>
    </location>
</feature>
<protein>
    <submittedName>
        <fullName evidence="2">Uncharacterized protein</fullName>
    </submittedName>
</protein>
<proteinExistence type="predicted"/>
<keyword evidence="3" id="KW-1185">Reference proteome</keyword>
<dbReference type="Proteomes" id="UP001371456">
    <property type="component" value="Unassembled WGS sequence"/>
</dbReference>
<accession>A0AAN8YIX5</accession>
<reference evidence="2 3" key="1">
    <citation type="submission" date="2024-02" db="EMBL/GenBank/DDBJ databases">
        <title>de novo genome assembly of Solanum bulbocastanum strain 11H21.</title>
        <authorList>
            <person name="Hosaka A.J."/>
        </authorList>
    </citation>
    <scope>NUCLEOTIDE SEQUENCE [LARGE SCALE GENOMIC DNA]</scope>
    <source>
        <tissue evidence="2">Young leaves</tissue>
    </source>
</reference>